<dbReference type="AlphaFoldDB" id="A0A3M7SYS8"/>
<evidence type="ECO:0000313" key="1">
    <source>
        <dbReference type="EMBL" id="RNA40892.1"/>
    </source>
</evidence>
<keyword evidence="2" id="KW-1185">Reference proteome</keyword>
<sequence>MSSPGSGFAKSKIDSLKYWHKRLSYFSPECSDVRNRSLCSLLIHIPALKKTKQKQKFSEFLINFCKIEPQKFI</sequence>
<name>A0A3M7SYS8_BRAPC</name>
<dbReference type="EMBL" id="REGN01000571">
    <property type="protein sequence ID" value="RNA40892.1"/>
    <property type="molecule type" value="Genomic_DNA"/>
</dbReference>
<organism evidence="1 2">
    <name type="scientific">Brachionus plicatilis</name>
    <name type="common">Marine rotifer</name>
    <name type="synonym">Brachionus muelleri</name>
    <dbReference type="NCBI Taxonomy" id="10195"/>
    <lineage>
        <taxon>Eukaryota</taxon>
        <taxon>Metazoa</taxon>
        <taxon>Spiralia</taxon>
        <taxon>Gnathifera</taxon>
        <taxon>Rotifera</taxon>
        <taxon>Eurotatoria</taxon>
        <taxon>Monogononta</taxon>
        <taxon>Pseudotrocha</taxon>
        <taxon>Ploima</taxon>
        <taxon>Brachionidae</taxon>
        <taxon>Brachionus</taxon>
    </lineage>
</organism>
<comment type="caution">
    <text evidence="1">The sequence shown here is derived from an EMBL/GenBank/DDBJ whole genome shotgun (WGS) entry which is preliminary data.</text>
</comment>
<gene>
    <name evidence="1" type="ORF">BpHYR1_043039</name>
</gene>
<protein>
    <submittedName>
        <fullName evidence="1">Uncharacterized protein</fullName>
    </submittedName>
</protein>
<proteinExistence type="predicted"/>
<accession>A0A3M7SYS8</accession>
<evidence type="ECO:0000313" key="2">
    <source>
        <dbReference type="Proteomes" id="UP000276133"/>
    </source>
</evidence>
<reference evidence="1 2" key="1">
    <citation type="journal article" date="2018" name="Sci. Rep.">
        <title>Genomic signatures of local adaptation to the degree of environmental predictability in rotifers.</title>
        <authorList>
            <person name="Franch-Gras L."/>
            <person name="Hahn C."/>
            <person name="Garcia-Roger E.M."/>
            <person name="Carmona M.J."/>
            <person name="Serra M."/>
            <person name="Gomez A."/>
        </authorList>
    </citation>
    <scope>NUCLEOTIDE SEQUENCE [LARGE SCALE GENOMIC DNA]</scope>
    <source>
        <strain evidence="1">HYR1</strain>
    </source>
</reference>
<dbReference type="Proteomes" id="UP000276133">
    <property type="component" value="Unassembled WGS sequence"/>
</dbReference>